<sequence>MYKDISIYYEYIFPVKPLKIDFISDISKDKKNVLDIGCSTGELLIKLKEKYPEKEFHGLDLNQNMIEIAKRKTTNIDFKTGDMMEIETIYSKNFDLIISLGNTLVHIKNKHKKIFLEKVYNKLQNNGELVIQILNYDYVYQNKIDELPLIENDKIKFERYYEFENDAIIFKTKLYVKDENKKIENGITLYPIKKNKLEKYLKEVGFKNINFYGNYKKENYSNSLPLILHCKK</sequence>
<dbReference type="STRING" id="28234.SAMN04488588_1326"/>
<dbReference type="EMBL" id="FMYV01000005">
    <property type="protein sequence ID" value="SDC57163.1"/>
    <property type="molecule type" value="Genomic_DNA"/>
</dbReference>
<keyword evidence="1 3" id="KW-0808">Transferase</keyword>
<dbReference type="GO" id="GO:0032259">
    <property type="term" value="P:methylation"/>
    <property type="evidence" value="ECO:0007669"/>
    <property type="project" value="UniProtKB-KW"/>
</dbReference>
<dbReference type="PANTHER" id="PTHR43861">
    <property type="entry name" value="TRANS-ACONITATE 2-METHYLTRANSFERASE-RELATED"/>
    <property type="match status" value="1"/>
</dbReference>
<protein>
    <submittedName>
        <fullName evidence="4">Class I SAM-dependent methyltransferase</fullName>
    </submittedName>
    <submittedName>
        <fullName evidence="3">Methyltransferase domain-containing protein</fullName>
    </submittedName>
</protein>
<dbReference type="Gene3D" id="3.40.50.150">
    <property type="entry name" value="Vaccinia Virus protein VP39"/>
    <property type="match status" value="1"/>
</dbReference>
<evidence type="ECO:0000313" key="5">
    <source>
        <dbReference type="Proteomes" id="UP000199322"/>
    </source>
</evidence>
<proteinExistence type="predicted"/>
<name>A0A1G6MNN0_9BACT</name>
<organism evidence="3 5">
    <name type="scientific">Geotoga petraea</name>
    <dbReference type="NCBI Taxonomy" id="28234"/>
    <lineage>
        <taxon>Bacteria</taxon>
        <taxon>Thermotogati</taxon>
        <taxon>Thermotogota</taxon>
        <taxon>Thermotogae</taxon>
        <taxon>Petrotogales</taxon>
        <taxon>Petrotogaceae</taxon>
        <taxon>Geotoga</taxon>
    </lineage>
</organism>
<evidence type="ECO:0000313" key="3">
    <source>
        <dbReference type="EMBL" id="SDC57163.1"/>
    </source>
</evidence>
<dbReference type="EMBL" id="SRME01000005">
    <property type="protein sequence ID" value="TGG87399.1"/>
    <property type="molecule type" value="Genomic_DNA"/>
</dbReference>
<feature type="domain" description="Methyltransferase" evidence="2">
    <location>
        <begin position="33"/>
        <end position="127"/>
    </location>
</feature>
<keyword evidence="3" id="KW-0489">Methyltransferase</keyword>
<evidence type="ECO:0000259" key="2">
    <source>
        <dbReference type="Pfam" id="PF13649"/>
    </source>
</evidence>
<dbReference type="Proteomes" id="UP000297288">
    <property type="component" value="Unassembled WGS sequence"/>
</dbReference>
<reference evidence="4 6" key="2">
    <citation type="submission" date="2019-04" db="EMBL/GenBank/DDBJ databases">
        <title>Draft genome sequence data and analysis of a Fermenting Bacterium, Geotoga petraea strain HO-Geo1, isolated from heavy-oil petroleum reservoir in Russia.</title>
        <authorList>
            <person name="Grouzdev D.S."/>
            <person name="Semenova E.M."/>
            <person name="Sokolova D.S."/>
            <person name="Tourova T.P."/>
            <person name="Poltaraus A.B."/>
            <person name="Nazina T.N."/>
        </authorList>
    </citation>
    <scope>NUCLEOTIDE SEQUENCE [LARGE SCALE GENOMIC DNA]</scope>
    <source>
        <strain evidence="4 6">HO-Geo1</strain>
    </source>
</reference>
<dbReference type="Pfam" id="PF13649">
    <property type="entry name" value="Methyltransf_25"/>
    <property type="match status" value="1"/>
</dbReference>
<dbReference type="InterPro" id="IPR041698">
    <property type="entry name" value="Methyltransf_25"/>
</dbReference>
<evidence type="ECO:0000313" key="6">
    <source>
        <dbReference type="Proteomes" id="UP000297288"/>
    </source>
</evidence>
<dbReference type="GO" id="GO:0008168">
    <property type="term" value="F:methyltransferase activity"/>
    <property type="evidence" value="ECO:0007669"/>
    <property type="project" value="UniProtKB-KW"/>
</dbReference>
<dbReference type="CDD" id="cd02440">
    <property type="entry name" value="AdoMet_MTases"/>
    <property type="match status" value="1"/>
</dbReference>
<dbReference type="RefSeq" id="WP_091403884.1">
    <property type="nucleotide sequence ID" value="NZ_FMYV01000005.1"/>
</dbReference>
<dbReference type="AlphaFoldDB" id="A0A1G6MNN0"/>
<evidence type="ECO:0000256" key="1">
    <source>
        <dbReference type="ARBA" id="ARBA00022679"/>
    </source>
</evidence>
<accession>A0A1G6MNN0</accession>
<gene>
    <name evidence="4" type="ORF">E4650_08840</name>
    <name evidence="3" type="ORF">SAMN04488588_1326</name>
</gene>
<dbReference type="Proteomes" id="UP000199322">
    <property type="component" value="Unassembled WGS sequence"/>
</dbReference>
<dbReference type="OrthoDB" id="40689at2"/>
<keyword evidence="5" id="KW-1185">Reference proteome</keyword>
<reference evidence="3 5" key="1">
    <citation type="submission" date="2016-10" db="EMBL/GenBank/DDBJ databases">
        <authorList>
            <person name="de Groot N.N."/>
        </authorList>
    </citation>
    <scope>NUCLEOTIDE SEQUENCE [LARGE SCALE GENOMIC DNA]</scope>
    <source>
        <strain evidence="3 5">WG14</strain>
    </source>
</reference>
<dbReference type="Gene3D" id="2.20.25.110">
    <property type="entry name" value="S-adenosyl-L-methionine-dependent methyltransferases"/>
    <property type="match status" value="1"/>
</dbReference>
<evidence type="ECO:0000313" key="4">
    <source>
        <dbReference type="EMBL" id="TGG87399.1"/>
    </source>
</evidence>
<dbReference type="SUPFAM" id="SSF53335">
    <property type="entry name" value="S-adenosyl-L-methionine-dependent methyltransferases"/>
    <property type="match status" value="1"/>
</dbReference>
<dbReference type="InterPro" id="IPR029063">
    <property type="entry name" value="SAM-dependent_MTases_sf"/>
</dbReference>